<dbReference type="InterPro" id="IPR016024">
    <property type="entry name" value="ARM-type_fold"/>
</dbReference>
<evidence type="ECO:0000256" key="1">
    <source>
        <dbReference type="SAM" id="MobiDB-lite"/>
    </source>
</evidence>
<feature type="region of interest" description="Disordered" evidence="1">
    <location>
        <begin position="448"/>
        <end position="486"/>
    </location>
</feature>
<feature type="region of interest" description="Disordered" evidence="1">
    <location>
        <begin position="564"/>
        <end position="600"/>
    </location>
</feature>
<organism evidence="2 3">
    <name type="scientific">Halocaridina rubra</name>
    <name type="common">Hawaiian red shrimp</name>
    <dbReference type="NCBI Taxonomy" id="373956"/>
    <lineage>
        <taxon>Eukaryota</taxon>
        <taxon>Metazoa</taxon>
        <taxon>Ecdysozoa</taxon>
        <taxon>Arthropoda</taxon>
        <taxon>Crustacea</taxon>
        <taxon>Multicrustacea</taxon>
        <taxon>Malacostraca</taxon>
        <taxon>Eumalacostraca</taxon>
        <taxon>Eucarida</taxon>
        <taxon>Decapoda</taxon>
        <taxon>Pleocyemata</taxon>
        <taxon>Caridea</taxon>
        <taxon>Atyoidea</taxon>
        <taxon>Atyidae</taxon>
        <taxon>Halocaridina</taxon>
    </lineage>
</organism>
<dbReference type="SUPFAM" id="SSF56112">
    <property type="entry name" value="Protein kinase-like (PK-like)"/>
    <property type="match status" value="1"/>
</dbReference>
<dbReference type="InterPro" id="IPR011989">
    <property type="entry name" value="ARM-like"/>
</dbReference>
<accession>A0AAN9A168</accession>
<feature type="compositionally biased region" description="Polar residues" evidence="1">
    <location>
        <begin position="776"/>
        <end position="785"/>
    </location>
</feature>
<keyword evidence="3" id="KW-1185">Reference proteome</keyword>
<dbReference type="AlphaFoldDB" id="A0AAN9A168"/>
<dbReference type="Gene3D" id="3.30.200.20">
    <property type="entry name" value="Phosphorylase Kinase, domain 1"/>
    <property type="match status" value="1"/>
</dbReference>
<dbReference type="PANTHER" id="PTHR12984">
    <property type="entry name" value="SCY1-RELATED S/T PROTEIN KINASE-LIKE"/>
    <property type="match status" value="1"/>
</dbReference>
<dbReference type="Gene3D" id="1.25.10.10">
    <property type="entry name" value="Leucine-rich Repeat Variant"/>
    <property type="match status" value="1"/>
</dbReference>
<gene>
    <name evidence="2" type="ORF">SK128_014615</name>
</gene>
<dbReference type="SUPFAM" id="SSF48371">
    <property type="entry name" value="ARM repeat"/>
    <property type="match status" value="1"/>
</dbReference>
<dbReference type="EMBL" id="JAXCGZ010015102">
    <property type="protein sequence ID" value="KAK7071303.1"/>
    <property type="molecule type" value="Genomic_DNA"/>
</dbReference>
<evidence type="ECO:0000313" key="2">
    <source>
        <dbReference type="EMBL" id="KAK7071303.1"/>
    </source>
</evidence>
<evidence type="ECO:0008006" key="4">
    <source>
        <dbReference type="Google" id="ProtNLM"/>
    </source>
</evidence>
<dbReference type="Proteomes" id="UP001381693">
    <property type="component" value="Unassembled WGS sequence"/>
</dbReference>
<feature type="compositionally biased region" description="Polar residues" evidence="1">
    <location>
        <begin position="474"/>
        <end position="486"/>
    </location>
</feature>
<sequence>MGNAESGLGHLEVDRDKGEVYEDWTMTPGELDGTPVTVFSAAHPASSRKRPYIERALQASRVYRHPGLLKYLDGGIIGGEVIIVTERGTPLVHQDLDKFSPLHISAGFLSVIDTLVFLHDRAGVSHNNVSAGSIFVTAEGAWKLWGLEYSCSFGELTRDHIEHISAYCHEKCIPPDDKTRISPTYQHARDCYAFSSFVKDILSPDVVSEITGAEDFLKLITEEGLNQDWSKRPRLANLADHSVFSHDFLRIHDNLTNLLLLSEDSRDEFLKAVGEQLRQYDEELISRTLAGALLSRPLLLHPAAASHLMPIVLVPKEDDGIGLFNKKIYERDIIPQLIRLFSVHDATVRSILLSYLPNYVAMIPKDILSQNILPELLLGIRDSSDNLVMSTLHALAHLVPILGANTVIGENRQNLFTTAKPKAAATLPMNKASTVHLVYSSNIERSHLSPSSVCKESEPPPPPPRTISLPPESSSQNEKSEITSLDNISFDSMILSQIPERSSPDGGEDSGSPANMPRARAVVVSDSEAWSDWEEMQDTPSEDFSNVLLTLNKDDTPSKEMAMEVHVPKTKETPISQGAYNKKSDSKYLKSHSTSAQTEINMKSNYPAKQSSGMKLTRSLIRESSRESAQKVKDINLGEEYDVLAIKINKKHDKELDLFADIMPKFDIKKYDLETMLLEANYKTRPGPKERSPSVSETLACLDFNGTDVGDAWEDDIMGEHFDMNNEAPCGINNDVLSKNSSQEEKSTLLNSEKSSKHRESNSVSPKTILLKEKTVGNNDLTAQESCDDWGNWGEEF</sequence>
<dbReference type="InterPro" id="IPR011009">
    <property type="entry name" value="Kinase-like_dom_sf"/>
</dbReference>
<reference evidence="2 3" key="1">
    <citation type="submission" date="2023-11" db="EMBL/GenBank/DDBJ databases">
        <title>Halocaridina rubra genome assembly.</title>
        <authorList>
            <person name="Smith C."/>
        </authorList>
    </citation>
    <scope>NUCLEOTIDE SEQUENCE [LARGE SCALE GENOMIC DNA]</scope>
    <source>
        <strain evidence="2">EP-1</strain>
        <tissue evidence="2">Whole</tissue>
    </source>
</reference>
<proteinExistence type="predicted"/>
<protein>
    <recommendedName>
        <fullName evidence="4">Protein-associating with the carboxyl-terminal domain of ezrin</fullName>
    </recommendedName>
</protein>
<dbReference type="InterPro" id="IPR051177">
    <property type="entry name" value="CIK-Related_Protein"/>
</dbReference>
<dbReference type="Gene3D" id="1.10.510.10">
    <property type="entry name" value="Transferase(Phosphotransferase) domain 1"/>
    <property type="match status" value="1"/>
</dbReference>
<evidence type="ECO:0000313" key="3">
    <source>
        <dbReference type="Proteomes" id="UP001381693"/>
    </source>
</evidence>
<feature type="region of interest" description="Disordered" evidence="1">
    <location>
        <begin position="733"/>
        <end position="797"/>
    </location>
</feature>
<comment type="caution">
    <text evidence="2">The sequence shown here is derived from an EMBL/GenBank/DDBJ whole genome shotgun (WGS) entry which is preliminary data.</text>
</comment>
<feature type="region of interest" description="Disordered" evidence="1">
    <location>
        <begin position="498"/>
        <end position="518"/>
    </location>
</feature>
<dbReference type="PANTHER" id="PTHR12984:SF15">
    <property type="entry name" value="PROTEIN-ASSOCIATING WITH THE CARBOXYL-TERMINAL DOMAIN OF EZRIN"/>
    <property type="match status" value="1"/>
</dbReference>
<feature type="compositionally biased region" description="Polar residues" evidence="1">
    <location>
        <begin position="591"/>
        <end position="600"/>
    </location>
</feature>
<name>A0AAN9A168_HALRR</name>